<feature type="domain" description="PilZ" evidence="1">
    <location>
        <begin position="132"/>
        <end position="233"/>
    </location>
</feature>
<dbReference type="EMBL" id="CP021376">
    <property type="protein sequence ID" value="ART80001.1"/>
    <property type="molecule type" value="Genomic_DNA"/>
</dbReference>
<proteinExistence type="predicted"/>
<feature type="domain" description="PilZ" evidence="1">
    <location>
        <begin position="440"/>
        <end position="519"/>
    </location>
</feature>
<dbReference type="Pfam" id="PF07238">
    <property type="entry name" value="PilZ"/>
    <property type="match status" value="2"/>
</dbReference>
<dbReference type="GO" id="GO:0035438">
    <property type="term" value="F:cyclic-di-GMP binding"/>
    <property type="evidence" value="ECO:0007669"/>
    <property type="project" value="InterPro"/>
</dbReference>
<organism evidence="2 3">
    <name type="scientific">Oceanisphaera avium</name>
    <dbReference type="NCBI Taxonomy" id="1903694"/>
    <lineage>
        <taxon>Bacteria</taxon>
        <taxon>Pseudomonadati</taxon>
        <taxon>Pseudomonadota</taxon>
        <taxon>Gammaproteobacteria</taxon>
        <taxon>Aeromonadales</taxon>
        <taxon>Aeromonadaceae</taxon>
        <taxon>Oceanisphaera</taxon>
    </lineage>
</organism>
<sequence length="741" mass="83955">MDLSAYKTLINKLVTLSYQYDLEHLVDDLVPDANEELRFQLQAEVRRLTTPCLRVLDLRSLFGAQCQLVRHQGLDHQMPASLAARFQRLLQHFNGEYTRGLYEALLAELAALRKLPAQFNTCPWQLPALGLQRKESRLRFVTPLCLHLPNQQTLAGNSLDISPTGLLVQLQANLSLPSELAVSFPDLSKQAGLACLAQPKRYRVSQAQTEKGRVKLQRMEEDNEWHHALSQFIEQQRPRYGLDAEDLYSSVKAQCWSQTMLETSISLALFFNDCGELQHLLTNRRNEKILATWQQQTPGDLLSTLLSPARILSMGQHPQTPGVLYSFRLPNQSQIFVASQEQLDTDHTFSAFVQAGLAANSLTCYYLSLRSLTVADQDVVLDNQGLRQLQQLAWQLWLTPIPAPQLAQGVSCELNQLSRYLVSLSSHKAITAPLGRQGSKRQEARFKLRSAIELTIGNQVISAVTEDLSAHGIKAVLNQAIRLDIPCMAQVSLTELNKRSRQWKLKGLAYRVVNLSEHGTIVHLQIAGSEESHNGFHFFNALLAQNQDKLRAKPETFHTSSWANWLTQQALQQPPSPSFLLARNDGGFYVQGALACLEQPALMAYLSNNYQQAHLSKLLSRQQWQSIYSQLLRPDGRSHHSYEIWTANAADNPQQSWLLLNPEPKRQAFLLDARHSQQLSVTLVLIHRVQLRQLECFVPQWNRLAQTSLHKTQQLEQQLAELCALSQVFDITDIARSRQRH</sequence>
<name>A0A1Y0CXD8_9GAMM</name>
<evidence type="ECO:0000259" key="1">
    <source>
        <dbReference type="Pfam" id="PF07238"/>
    </source>
</evidence>
<dbReference type="RefSeq" id="WP_086963871.1">
    <property type="nucleotide sequence ID" value="NZ_CP021376.1"/>
</dbReference>
<accession>A0A1Y0CXD8</accession>
<protein>
    <recommendedName>
        <fullName evidence="1">PilZ domain-containing protein</fullName>
    </recommendedName>
</protein>
<reference evidence="3" key="1">
    <citation type="submission" date="2017-05" db="EMBL/GenBank/DDBJ databases">
        <authorList>
            <person name="Sung H."/>
        </authorList>
    </citation>
    <scope>NUCLEOTIDE SEQUENCE [LARGE SCALE GENOMIC DNA]</scope>
    <source>
        <strain evidence="3">AMac2203</strain>
    </source>
</reference>
<gene>
    <name evidence="2" type="ORF">CBP12_07460</name>
</gene>
<dbReference type="OrthoDB" id="6208912at2"/>
<dbReference type="Proteomes" id="UP000243793">
    <property type="component" value="Chromosome"/>
</dbReference>
<dbReference type="InterPro" id="IPR009875">
    <property type="entry name" value="PilZ_domain"/>
</dbReference>
<dbReference type="SUPFAM" id="SSF141371">
    <property type="entry name" value="PilZ domain-like"/>
    <property type="match status" value="1"/>
</dbReference>
<dbReference type="KEGG" id="ocm:CBP12_07460"/>
<evidence type="ECO:0000313" key="3">
    <source>
        <dbReference type="Proteomes" id="UP000243793"/>
    </source>
</evidence>
<evidence type="ECO:0000313" key="2">
    <source>
        <dbReference type="EMBL" id="ART80001.1"/>
    </source>
</evidence>
<dbReference type="AlphaFoldDB" id="A0A1Y0CXD8"/>
<keyword evidence="3" id="KW-1185">Reference proteome</keyword>